<organism evidence="2 3">
    <name type="scientific">Temnothorax longispinosus</name>
    <dbReference type="NCBI Taxonomy" id="300112"/>
    <lineage>
        <taxon>Eukaryota</taxon>
        <taxon>Metazoa</taxon>
        <taxon>Ecdysozoa</taxon>
        <taxon>Arthropoda</taxon>
        <taxon>Hexapoda</taxon>
        <taxon>Insecta</taxon>
        <taxon>Pterygota</taxon>
        <taxon>Neoptera</taxon>
        <taxon>Endopterygota</taxon>
        <taxon>Hymenoptera</taxon>
        <taxon>Apocrita</taxon>
        <taxon>Aculeata</taxon>
        <taxon>Formicoidea</taxon>
        <taxon>Formicidae</taxon>
        <taxon>Myrmicinae</taxon>
        <taxon>Temnothorax</taxon>
    </lineage>
</organism>
<feature type="region of interest" description="Disordered" evidence="1">
    <location>
        <begin position="70"/>
        <end position="93"/>
    </location>
</feature>
<evidence type="ECO:0000313" key="3">
    <source>
        <dbReference type="Proteomes" id="UP000310200"/>
    </source>
</evidence>
<dbReference type="AlphaFoldDB" id="A0A4S2KTE9"/>
<name>A0A4S2KTE9_9HYME</name>
<keyword evidence="3" id="KW-1185">Reference proteome</keyword>
<dbReference type="Proteomes" id="UP000310200">
    <property type="component" value="Unassembled WGS sequence"/>
</dbReference>
<comment type="caution">
    <text evidence="2">The sequence shown here is derived from an EMBL/GenBank/DDBJ whole genome shotgun (WGS) entry which is preliminary data.</text>
</comment>
<sequence>MKSSFLHIERLELLELPNDYYYENNNYKIMSSRYVSNMSEELSNVIRSNLKTEIMHNMLIGLSWEPICPKRKKENRPGSTNSETGSEGPLRSD</sequence>
<accession>A0A4S2KTE9</accession>
<protein>
    <submittedName>
        <fullName evidence="2">Uncharacterized protein</fullName>
    </submittedName>
</protein>
<proteinExistence type="predicted"/>
<reference evidence="2 3" key="1">
    <citation type="journal article" date="2019" name="Philos. Trans. R. Soc. Lond., B, Biol. Sci.">
        <title>Ant behaviour and brain gene expression of defending hosts depend on the ecological success of the intruding social parasite.</title>
        <authorList>
            <person name="Kaur R."/>
            <person name="Stoldt M."/>
            <person name="Jongepier E."/>
            <person name="Feldmeyer B."/>
            <person name="Menzel F."/>
            <person name="Bornberg-Bauer E."/>
            <person name="Foitzik S."/>
        </authorList>
    </citation>
    <scope>NUCLEOTIDE SEQUENCE [LARGE SCALE GENOMIC DNA]</scope>
    <source>
        <tissue evidence="2">Whole body</tissue>
    </source>
</reference>
<dbReference type="EMBL" id="QBLH01001727">
    <property type="protein sequence ID" value="TGZ51297.1"/>
    <property type="molecule type" value="Genomic_DNA"/>
</dbReference>
<evidence type="ECO:0000256" key="1">
    <source>
        <dbReference type="SAM" id="MobiDB-lite"/>
    </source>
</evidence>
<gene>
    <name evidence="2" type="ORF">DBV15_07790</name>
</gene>
<evidence type="ECO:0000313" key="2">
    <source>
        <dbReference type="EMBL" id="TGZ51297.1"/>
    </source>
</evidence>